<comment type="caution">
    <text evidence="2">The sequence shown here is derived from an EMBL/GenBank/DDBJ whole genome shotgun (WGS) entry which is preliminary data.</text>
</comment>
<sequence>MRRWSWKRTTPVIKRWTLALGRARARLPRPPSVRPPSGRAGRTPAVVPGAVLAAALLLAGLWALRVPAPQEPPQAVTPAQQGADPAHAAAQPLPTVQALPAQAPSSPSGPAADRPRQPDDPPRDRLAPVHREAAASPLPEPGADPFRAYARIAGVGSSGSPGAVRADDRTDDPLRDGGSAAVHREVPVAPAPRLELPALPVPPSPVAQPQPRPQPETLQRYLVRAGWRLEAVSLGQEASVLLSKDGVSGLWRAGEELEEGVRLVRVEPGRVELARGRERAYLEVSP</sequence>
<keyword evidence="3" id="KW-1185">Reference proteome</keyword>
<evidence type="ECO:0000313" key="3">
    <source>
        <dbReference type="Proteomes" id="UP000265715"/>
    </source>
</evidence>
<dbReference type="Proteomes" id="UP000265715">
    <property type="component" value="Unassembled WGS sequence"/>
</dbReference>
<organism evidence="2 3">
    <name type="scientific">Calidithermus terrae</name>
    <dbReference type="NCBI Taxonomy" id="1408545"/>
    <lineage>
        <taxon>Bacteria</taxon>
        <taxon>Thermotogati</taxon>
        <taxon>Deinococcota</taxon>
        <taxon>Deinococci</taxon>
        <taxon>Thermales</taxon>
        <taxon>Thermaceae</taxon>
        <taxon>Calidithermus</taxon>
    </lineage>
</organism>
<dbReference type="AlphaFoldDB" id="A0A399EJ76"/>
<protein>
    <recommendedName>
        <fullName evidence="4">Type II secretion system protein B</fullName>
    </recommendedName>
</protein>
<feature type="compositionally biased region" description="Basic and acidic residues" evidence="1">
    <location>
        <begin position="113"/>
        <end position="126"/>
    </location>
</feature>
<feature type="compositionally biased region" description="Basic and acidic residues" evidence="1">
    <location>
        <begin position="165"/>
        <end position="175"/>
    </location>
</feature>
<proteinExistence type="predicted"/>
<feature type="compositionally biased region" description="Low complexity" evidence="1">
    <location>
        <begin position="99"/>
        <end position="112"/>
    </location>
</feature>
<feature type="compositionally biased region" description="Low complexity" evidence="1">
    <location>
        <begin position="187"/>
        <end position="198"/>
    </location>
</feature>
<name>A0A399EJ76_9DEIN</name>
<evidence type="ECO:0000313" key="2">
    <source>
        <dbReference type="EMBL" id="RIH82392.1"/>
    </source>
</evidence>
<gene>
    <name evidence="2" type="ORF">Mterra_02693</name>
</gene>
<feature type="region of interest" description="Disordered" evidence="1">
    <location>
        <begin position="153"/>
        <end position="215"/>
    </location>
</feature>
<feature type="compositionally biased region" description="Low complexity" evidence="1">
    <location>
        <begin position="153"/>
        <end position="164"/>
    </location>
</feature>
<dbReference type="EMBL" id="QXDL01000123">
    <property type="protein sequence ID" value="RIH82392.1"/>
    <property type="molecule type" value="Genomic_DNA"/>
</dbReference>
<accession>A0A399EJ76</accession>
<evidence type="ECO:0000256" key="1">
    <source>
        <dbReference type="SAM" id="MobiDB-lite"/>
    </source>
</evidence>
<feature type="compositionally biased region" description="Pro residues" evidence="1">
    <location>
        <begin position="199"/>
        <end position="214"/>
    </location>
</feature>
<feature type="region of interest" description="Disordered" evidence="1">
    <location>
        <begin position="99"/>
        <end position="126"/>
    </location>
</feature>
<reference evidence="2 3" key="1">
    <citation type="submission" date="2018-08" db="EMBL/GenBank/DDBJ databases">
        <title>Meiothermus terrae DSM 26712 genome sequencing project.</title>
        <authorList>
            <person name="Da Costa M.S."/>
            <person name="Albuquerque L."/>
            <person name="Raposo P."/>
            <person name="Froufe H.J.C."/>
            <person name="Barroso C.S."/>
            <person name="Egas C."/>
        </authorList>
    </citation>
    <scope>NUCLEOTIDE SEQUENCE [LARGE SCALE GENOMIC DNA]</scope>
    <source>
        <strain evidence="2 3">DSM 26712</strain>
    </source>
</reference>
<evidence type="ECO:0008006" key="4">
    <source>
        <dbReference type="Google" id="ProtNLM"/>
    </source>
</evidence>